<dbReference type="SUPFAM" id="SSF56053">
    <property type="entry name" value="Ribosomal protein L6"/>
    <property type="match status" value="1"/>
</dbReference>
<accession>A0A4P2V3E5</accession>
<name>A0A4P2V3E5_PLAHY</name>
<dbReference type="Gene3D" id="3.90.930.12">
    <property type="entry name" value="Ribosomal protein L6, alpha-beta domain"/>
    <property type="match status" value="1"/>
</dbReference>
<proteinExistence type="predicted"/>
<dbReference type="EMBL" id="AP018107">
    <property type="protein sequence ID" value="BBB58197.1"/>
    <property type="molecule type" value="Genomic_DNA"/>
</dbReference>
<keyword evidence="2" id="KW-0687">Ribonucleoprotein</keyword>
<dbReference type="GO" id="GO:0019843">
    <property type="term" value="F:rRNA binding"/>
    <property type="evidence" value="ECO:0007669"/>
    <property type="project" value="InterPro"/>
</dbReference>
<keyword evidence="2" id="KW-0689">Ribosomal protein</keyword>
<keyword evidence="1" id="KW-0472">Membrane</keyword>
<dbReference type="GO" id="GO:0006412">
    <property type="term" value="P:translation"/>
    <property type="evidence" value="ECO:0007669"/>
    <property type="project" value="InterPro"/>
</dbReference>
<feature type="transmembrane region" description="Helical" evidence="1">
    <location>
        <begin position="138"/>
        <end position="156"/>
    </location>
</feature>
<evidence type="ECO:0000313" key="2">
    <source>
        <dbReference type="EMBL" id="BBB58197.1"/>
    </source>
</evidence>
<dbReference type="GO" id="GO:0005840">
    <property type="term" value="C:ribosome"/>
    <property type="evidence" value="ECO:0007669"/>
    <property type="project" value="UniProtKB-KW"/>
</dbReference>
<organism evidence="2">
    <name type="scientific">Plasmodium hylobati</name>
    <dbReference type="NCBI Taxonomy" id="77520"/>
    <lineage>
        <taxon>Eukaryota</taxon>
        <taxon>Sar</taxon>
        <taxon>Alveolata</taxon>
        <taxon>Apicomplexa</taxon>
        <taxon>Aconoidasida</taxon>
        <taxon>Haemosporida</taxon>
        <taxon>Plasmodiidae</taxon>
        <taxon>Plasmodium</taxon>
    </lineage>
</organism>
<protein>
    <submittedName>
        <fullName evidence="2">Large subunit ribosomal protein 6</fullName>
    </submittedName>
</protein>
<keyword evidence="1" id="KW-0812">Transmembrane</keyword>
<dbReference type="InterPro" id="IPR036789">
    <property type="entry name" value="Ribosomal_uL6-like_a/b-dom_sf"/>
</dbReference>
<reference evidence="2" key="1">
    <citation type="journal article" date="2019" name="Sci. Rep.">
        <title>Apicoplast phylogeny reveals the position of Plasmodium vivax basal to the Asian primate malaria parasite clade.</title>
        <authorList>
            <person name="Arisue N."/>
            <person name="Hashimoto T."/>
            <person name="Kawai S."/>
            <person name="Honma H."/>
            <person name="Kume K."/>
            <person name="Horii T."/>
        </authorList>
    </citation>
    <scope>NUCLEOTIDE SEQUENCE</scope>
    <source>
        <strain evidence="2">WAK</strain>
    </source>
</reference>
<sequence>MLNYKKYIFFYNSIININNNIYYLILDKKNFDYIYILYNIMDNKVIQYMYILNVIYIYYMYNNLFYLLLKMYKYIFFYTIMKQKYEIYKLKLSIIGVDYKFYYLEKYNLIIFKLKYNHKIIIKIPKIIYCKFYFNKNILYMYSINLFMLYSIGNLINSFQYINKYKELGIKIL</sequence>
<dbReference type="AlphaFoldDB" id="A0A4P2V3E5"/>
<dbReference type="GO" id="GO:0003735">
    <property type="term" value="F:structural constituent of ribosome"/>
    <property type="evidence" value="ECO:0007669"/>
    <property type="project" value="InterPro"/>
</dbReference>
<feature type="transmembrane region" description="Helical" evidence="1">
    <location>
        <begin position="7"/>
        <end position="25"/>
    </location>
</feature>
<feature type="transmembrane region" description="Helical" evidence="1">
    <location>
        <begin position="45"/>
        <end position="69"/>
    </location>
</feature>
<gene>
    <name evidence="2" type="primary">rpl6</name>
</gene>
<evidence type="ECO:0000256" key="1">
    <source>
        <dbReference type="SAM" id="Phobius"/>
    </source>
</evidence>
<keyword evidence="1" id="KW-1133">Transmembrane helix</keyword>